<sequence length="487" mass="56135">MFATFIIDMDNLQMVHLMLTAPGINIQRFFESITEPPDRSAQFLHYVRYKRFHHSIFSLTKLFNNAELAHALFLSAQYDGNLLINHPPAIFRFLLRDPNIQQVVLLTVLRQIKQMENLEFFESLCQYGNTRLVAWMFEALHEQMDLTPMIMRALKSPPMVSLMTNYLTDHVPLVERRFRVANTLLAIHDGIFESRPLLERVWSKVENVFGIGIRDNLDFEASRSLFYALLESIVGFENCHSWGVVAALLLHAQTLNDGGSGWTLECTKWLLYRTSNPSLLPPYLTRSLLQRLSITPAEVSYLSGKYLPLYLLPLEERRLLWLRNGPLRVFSSNRLSHGSSWQRCLILQIVNCIDVPTNICYYSFTRPPLPLNDVIFTFAKLSESLTEAVRRDILVGVVPYLLADSRQLNLVLFEGQPAGEEWEQFYSRVATIIGSSPNYLRGRFGLWKIEKYFSPIDLKSLIYTASLQDSNLSVDSEIRSEITRSNL</sequence>
<protein>
    <submittedName>
        <fullName evidence="1">Uncharacterized protein</fullName>
    </submittedName>
</protein>
<dbReference type="EMBL" id="MTSL01000063">
    <property type="protein sequence ID" value="PJF19468.1"/>
    <property type="molecule type" value="Genomic_DNA"/>
</dbReference>
<evidence type="ECO:0000313" key="1">
    <source>
        <dbReference type="EMBL" id="PJF19468.1"/>
    </source>
</evidence>
<name>A0A2H9TNY7_9FUNG</name>
<accession>A0A2H9TNY7</accession>
<comment type="caution">
    <text evidence="1">The sequence shown here is derived from an EMBL/GenBank/DDBJ whole genome shotgun (WGS) entry which is preliminary data.</text>
</comment>
<evidence type="ECO:0000313" key="2">
    <source>
        <dbReference type="Proteomes" id="UP000240830"/>
    </source>
</evidence>
<keyword evidence="2" id="KW-1185">Reference proteome</keyword>
<dbReference type="AlphaFoldDB" id="A0A2H9TNY7"/>
<gene>
    <name evidence="1" type="ORF">PSACC_00745</name>
</gene>
<proteinExistence type="predicted"/>
<reference evidence="1 2" key="1">
    <citation type="submission" date="2016-10" db="EMBL/GenBank/DDBJ databases">
        <title>The genome of Paramicrosporidium saccamoebae is the missing link in understanding Cryptomycota and Microsporidia evolution.</title>
        <authorList>
            <person name="Quandt C.A."/>
            <person name="Beaudet D."/>
            <person name="Corsaro D."/>
            <person name="Michel R."/>
            <person name="Corradi N."/>
            <person name="James T."/>
        </authorList>
    </citation>
    <scope>NUCLEOTIDE SEQUENCE [LARGE SCALE GENOMIC DNA]</scope>
    <source>
        <strain evidence="1 2">KSL3</strain>
    </source>
</reference>
<organism evidence="1 2">
    <name type="scientific">Paramicrosporidium saccamoebae</name>
    <dbReference type="NCBI Taxonomy" id="1246581"/>
    <lineage>
        <taxon>Eukaryota</taxon>
        <taxon>Fungi</taxon>
        <taxon>Fungi incertae sedis</taxon>
        <taxon>Cryptomycota</taxon>
        <taxon>Cryptomycota incertae sedis</taxon>
        <taxon>Paramicrosporidium</taxon>
    </lineage>
</organism>
<dbReference type="Proteomes" id="UP000240830">
    <property type="component" value="Unassembled WGS sequence"/>
</dbReference>